<dbReference type="Gene3D" id="1.25.40.180">
    <property type="match status" value="1"/>
</dbReference>
<evidence type="ECO:0000313" key="9">
    <source>
        <dbReference type="EMBL" id="CAI3988510.1"/>
    </source>
</evidence>
<dbReference type="PANTHER" id="PTHR23253">
    <property type="entry name" value="EUKARYOTIC TRANSLATION INITIATION FACTOR 4 GAMMA"/>
    <property type="match status" value="1"/>
</dbReference>
<dbReference type="CDD" id="cd14498">
    <property type="entry name" value="DSP"/>
    <property type="match status" value="1"/>
</dbReference>
<keyword evidence="4" id="KW-0904">Protein phosphatase</keyword>
<feature type="region of interest" description="Disordered" evidence="6">
    <location>
        <begin position="582"/>
        <end position="664"/>
    </location>
</feature>
<dbReference type="InterPro" id="IPR020422">
    <property type="entry name" value="TYR_PHOSPHATASE_DUAL_dom"/>
</dbReference>
<dbReference type="SMART" id="SM00195">
    <property type="entry name" value="DSPc"/>
    <property type="match status" value="1"/>
</dbReference>
<dbReference type="OrthoDB" id="514777at2759"/>
<gene>
    <name evidence="9" type="ORF">C1SCF055_LOCUS15670</name>
</gene>
<dbReference type="EMBL" id="CAMXCT020001273">
    <property type="protein sequence ID" value="CAL1141885.1"/>
    <property type="molecule type" value="Genomic_DNA"/>
</dbReference>
<dbReference type="InterPro" id="IPR000340">
    <property type="entry name" value="Dual-sp_phosphatase_cat-dom"/>
</dbReference>
<dbReference type="GO" id="GO:0004721">
    <property type="term" value="F:phosphoprotein phosphatase activity"/>
    <property type="evidence" value="ECO:0007669"/>
    <property type="project" value="UniProtKB-KW"/>
</dbReference>
<protein>
    <submittedName>
        <fullName evidence="11">Eukaryotic translation initiation factor 4 gamma (eIF-4-gamma) (eIF-4G)</fullName>
    </submittedName>
</protein>
<evidence type="ECO:0000313" key="12">
    <source>
        <dbReference type="Proteomes" id="UP001152797"/>
    </source>
</evidence>
<dbReference type="Pfam" id="PF02854">
    <property type="entry name" value="MIF4G"/>
    <property type="match status" value="1"/>
</dbReference>
<keyword evidence="2 11" id="KW-0396">Initiation factor</keyword>
<dbReference type="InterPro" id="IPR000387">
    <property type="entry name" value="Tyr_Pase_dom"/>
</dbReference>
<evidence type="ECO:0000313" key="11">
    <source>
        <dbReference type="EMBL" id="CAL4775822.1"/>
    </source>
</evidence>
<dbReference type="InterPro" id="IPR003890">
    <property type="entry name" value="MIF4G-like_typ-3"/>
</dbReference>
<feature type="region of interest" description="Disordered" evidence="6">
    <location>
        <begin position="457"/>
        <end position="501"/>
    </location>
</feature>
<feature type="compositionally biased region" description="Polar residues" evidence="6">
    <location>
        <begin position="585"/>
        <end position="599"/>
    </location>
</feature>
<comment type="similarity">
    <text evidence="1">Belongs to the eukaryotic initiation factor 4G family.</text>
</comment>
<dbReference type="PROSITE" id="PS00383">
    <property type="entry name" value="TYR_PHOSPHATASE_1"/>
    <property type="match status" value="1"/>
</dbReference>
<proteinExistence type="inferred from homology"/>
<dbReference type="PROSITE" id="PS50056">
    <property type="entry name" value="TYR_PHOSPHATASE_2"/>
    <property type="match status" value="1"/>
</dbReference>
<feature type="region of interest" description="Disordered" evidence="6">
    <location>
        <begin position="71"/>
        <end position="122"/>
    </location>
</feature>
<evidence type="ECO:0000256" key="1">
    <source>
        <dbReference type="ARBA" id="ARBA00005775"/>
    </source>
</evidence>
<evidence type="ECO:0000313" key="10">
    <source>
        <dbReference type="EMBL" id="CAL1141885.1"/>
    </source>
</evidence>
<evidence type="ECO:0000259" key="8">
    <source>
        <dbReference type="PROSITE" id="PS50056"/>
    </source>
</evidence>
<dbReference type="GO" id="GO:0016281">
    <property type="term" value="C:eukaryotic translation initiation factor 4F complex"/>
    <property type="evidence" value="ECO:0007669"/>
    <property type="project" value="TreeGrafter"/>
</dbReference>
<evidence type="ECO:0000256" key="2">
    <source>
        <dbReference type="ARBA" id="ARBA00022540"/>
    </source>
</evidence>
<evidence type="ECO:0000256" key="5">
    <source>
        <dbReference type="ARBA" id="ARBA00022917"/>
    </source>
</evidence>
<feature type="compositionally biased region" description="Basic and acidic residues" evidence="6">
    <location>
        <begin position="637"/>
        <end position="650"/>
    </location>
</feature>
<dbReference type="InterPro" id="IPR029021">
    <property type="entry name" value="Prot-tyrosine_phosphatase-like"/>
</dbReference>
<dbReference type="Gene3D" id="3.90.190.10">
    <property type="entry name" value="Protein tyrosine phosphatase superfamily"/>
    <property type="match status" value="1"/>
</dbReference>
<dbReference type="InterPro" id="IPR016130">
    <property type="entry name" value="Tyr_Pase_AS"/>
</dbReference>
<dbReference type="PANTHER" id="PTHR23253:SF9">
    <property type="entry name" value="EUKARYOTIC TRANSLATION INITIATION FACTOR 4 GAMMA 2"/>
    <property type="match status" value="1"/>
</dbReference>
<dbReference type="GO" id="GO:0003729">
    <property type="term" value="F:mRNA binding"/>
    <property type="evidence" value="ECO:0007669"/>
    <property type="project" value="TreeGrafter"/>
</dbReference>
<reference evidence="10" key="2">
    <citation type="submission" date="2024-04" db="EMBL/GenBank/DDBJ databases">
        <authorList>
            <person name="Chen Y."/>
            <person name="Shah S."/>
            <person name="Dougan E. K."/>
            <person name="Thang M."/>
            <person name="Chan C."/>
        </authorList>
    </citation>
    <scope>NUCLEOTIDE SEQUENCE [LARGE SCALE GENOMIC DNA]</scope>
</reference>
<sequence>MPALGDSVGNSANFRTCRGPPISHGDPSTVLECQAADEPRDNVGKSMEGMPLNVLAMKRIFEVSLELSIEKEEEPAEVPDADPSTPLSSALQKQKASRPPQVPRLDLSMVHKKGSRSDSDNLMKHEWKAGRVHGKPSSSAPDEAHRAGFAFASAEDQQRIAEFYGYRDEGFIATMNSLRTDMIRPHLYVGNMADAAYWPLLKRLGITHVINCSLEAQKVPPAYESKGIQYLLLPWQDREEEAQSLTRQRFRSLRGATQYIKSTLKAKNASNTLLVHCVQGVSRSPALVCAYLMEYEGLSLDKALSEAPRPVAKLPLNFYNGDMCSRSTKVASRRNTGRICTLRADQKLWMSEMRDGNTGLSAKATEFVPGCGGTFQALSSKATEYVPVSDFKPEGAGQPWGWNGGRWNAEMASNGIAWGGTRQDWGYYNGYGDPNLAWQGQGVGGVGAQGCVFNEDAYSTDSSESSSEPEEEEDVDEPKPSQGADHAGAPDPGVLEVPGGTSALQSLTSTAPVEEIHDQDSDSDEFNSFSEDEPELDIGKDATEMTRGGTQSSVQQSQVNGADQTRKYDLDLMLAVRRAVGAEFSSGTSDSLPRWSTQADLEKPPDWLLRRSAESETREESNGKDWRSRSKSQSRRSGQEKPQKSEKPEAPVRAPPKLEVSDTSWAAQVAKRKAELNKESSDDVFVKGIRSTLNKLTVEKFETLSDQIIDLIAQSNRPNHGIPLLMQLVFEKATTQHHFINMYVSLCVKLHKWLTDNMDVAESQSNFKRVLRNQCQTSFEQYLEPPEGFDGLTGDELYEAQVRYKTKMLGNIRLVGQLIRHGMLAPKIAIAVASELAGDDPAVRGERLETLATFLETVGVALDDPSWKHHGELQAVFTEVERASADKSVPRRVRCLLQDVLDLRKEGWKSQRRKDLSKETPQTLAEVHEKAKADQAPKKEIMRSMSYR</sequence>
<feature type="compositionally biased region" description="Acidic residues" evidence="6">
    <location>
        <begin position="71"/>
        <end position="80"/>
    </location>
</feature>
<feature type="domain" description="Tyrosine specific protein phosphatases" evidence="8">
    <location>
        <begin position="254"/>
        <end position="304"/>
    </location>
</feature>
<feature type="compositionally biased region" description="Acidic residues" evidence="6">
    <location>
        <begin position="467"/>
        <end position="476"/>
    </location>
</feature>
<dbReference type="AlphaFoldDB" id="A0A9P1CBI9"/>
<reference evidence="9" key="1">
    <citation type="submission" date="2022-10" db="EMBL/GenBank/DDBJ databases">
        <authorList>
            <person name="Chen Y."/>
            <person name="Dougan E. K."/>
            <person name="Chan C."/>
            <person name="Rhodes N."/>
            <person name="Thang M."/>
        </authorList>
    </citation>
    <scope>NUCLEOTIDE SEQUENCE</scope>
</reference>
<name>A0A9P1CBI9_9DINO</name>
<evidence type="ECO:0000259" key="7">
    <source>
        <dbReference type="PROSITE" id="PS50054"/>
    </source>
</evidence>
<feature type="compositionally biased region" description="Basic and acidic residues" evidence="6">
    <location>
        <begin position="600"/>
        <end position="628"/>
    </location>
</feature>
<comment type="caution">
    <text evidence="9">The sequence shown here is derived from an EMBL/GenBank/DDBJ whole genome shotgun (WGS) entry which is preliminary data.</text>
</comment>
<accession>A0A9P1CBI9</accession>
<evidence type="ECO:0000256" key="4">
    <source>
        <dbReference type="ARBA" id="ARBA00022912"/>
    </source>
</evidence>
<dbReference type="Proteomes" id="UP001152797">
    <property type="component" value="Unassembled WGS sequence"/>
</dbReference>
<dbReference type="SMART" id="SM00543">
    <property type="entry name" value="MIF4G"/>
    <property type="match status" value="1"/>
</dbReference>
<keyword evidence="5" id="KW-0648">Protein biosynthesis</keyword>
<keyword evidence="3" id="KW-0378">Hydrolase</keyword>
<feature type="region of interest" description="Disordered" evidence="6">
    <location>
        <begin position="514"/>
        <end position="565"/>
    </location>
</feature>
<dbReference type="EMBL" id="CAMXCT030001273">
    <property type="protein sequence ID" value="CAL4775822.1"/>
    <property type="molecule type" value="Genomic_DNA"/>
</dbReference>
<dbReference type="GO" id="GO:0003743">
    <property type="term" value="F:translation initiation factor activity"/>
    <property type="evidence" value="ECO:0007669"/>
    <property type="project" value="UniProtKB-KW"/>
</dbReference>
<dbReference type="SUPFAM" id="SSF52799">
    <property type="entry name" value="(Phosphotyrosine protein) phosphatases II"/>
    <property type="match status" value="1"/>
</dbReference>
<feature type="region of interest" description="Disordered" evidence="6">
    <location>
        <begin position="910"/>
        <end position="948"/>
    </location>
</feature>
<evidence type="ECO:0000256" key="6">
    <source>
        <dbReference type="SAM" id="MobiDB-lite"/>
    </source>
</evidence>
<feature type="compositionally biased region" description="Basic and acidic residues" evidence="6">
    <location>
        <begin position="926"/>
        <end position="942"/>
    </location>
</feature>
<dbReference type="PROSITE" id="PS50054">
    <property type="entry name" value="TYR_PHOSPHATASE_DUAL"/>
    <property type="match status" value="1"/>
</dbReference>
<feature type="domain" description="Tyrosine-protein phosphatase" evidence="7">
    <location>
        <begin position="179"/>
        <end position="335"/>
    </location>
</feature>
<feature type="compositionally biased region" description="Acidic residues" evidence="6">
    <location>
        <begin position="521"/>
        <end position="536"/>
    </location>
</feature>
<dbReference type="SUPFAM" id="SSF48371">
    <property type="entry name" value="ARM repeat"/>
    <property type="match status" value="1"/>
</dbReference>
<keyword evidence="12" id="KW-1185">Reference proteome</keyword>
<dbReference type="EMBL" id="CAMXCT010001273">
    <property type="protein sequence ID" value="CAI3988510.1"/>
    <property type="molecule type" value="Genomic_DNA"/>
</dbReference>
<evidence type="ECO:0000256" key="3">
    <source>
        <dbReference type="ARBA" id="ARBA00022801"/>
    </source>
</evidence>
<dbReference type="InterPro" id="IPR016024">
    <property type="entry name" value="ARM-type_fold"/>
</dbReference>
<feature type="compositionally biased region" description="Polar residues" evidence="6">
    <location>
        <begin position="85"/>
        <end position="94"/>
    </location>
</feature>
<dbReference type="Pfam" id="PF00782">
    <property type="entry name" value="DSPc"/>
    <property type="match status" value="1"/>
</dbReference>
<organism evidence="9">
    <name type="scientific">Cladocopium goreaui</name>
    <dbReference type="NCBI Taxonomy" id="2562237"/>
    <lineage>
        <taxon>Eukaryota</taxon>
        <taxon>Sar</taxon>
        <taxon>Alveolata</taxon>
        <taxon>Dinophyceae</taxon>
        <taxon>Suessiales</taxon>
        <taxon>Symbiodiniaceae</taxon>
        <taxon>Cladocopium</taxon>
    </lineage>
</organism>
<feature type="region of interest" description="Disordered" evidence="6">
    <location>
        <begin position="1"/>
        <end position="28"/>
    </location>
</feature>